<keyword evidence="4" id="KW-0378">Hydrolase</keyword>
<comment type="similarity">
    <text evidence="2">Belongs to the metallo-beta-lactamase superfamily.</text>
</comment>
<dbReference type="PATRIC" id="fig|883079.3.peg.4237"/>
<evidence type="ECO:0000256" key="5">
    <source>
        <dbReference type="ARBA" id="ARBA00022833"/>
    </source>
</evidence>
<comment type="caution">
    <text evidence="7">The sequence shown here is derived from an EMBL/GenBank/DDBJ whole genome shotgun (WGS) entry which is preliminary data.</text>
</comment>
<reference evidence="7 8" key="1">
    <citation type="submission" date="2012-04" db="EMBL/GenBank/DDBJ databases">
        <title>The Genome Sequence of Afipia clevelandensis ATCC 49720.</title>
        <authorList>
            <consortium name="The Broad Institute Genome Sequencing Platform"/>
            <person name="Earl A."/>
            <person name="Ward D."/>
            <person name="Feldgarden M."/>
            <person name="Gevers D."/>
            <person name="Huys G."/>
            <person name="Walker B."/>
            <person name="Young S.K."/>
            <person name="Zeng Q."/>
            <person name="Gargeya S."/>
            <person name="Fitzgerald M."/>
            <person name="Haas B."/>
            <person name="Abouelleil A."/>
            <person name="Alvarado L."/>
            <person name="Arachchi H.M."/>
            <person name="Berlin A."/>
            <person name="Chapman S.B."/>
            <person name="Goldberg J."/>
            <person name="Griggs A."/>
            <person name="Gujja S."/>
            <person name="Hansen M."/>
            <person name="Howarth C."/>
            <person name="Imamovic A."/>
            <person name="Larimer J."/>
            <person name="McCowen C."/>
            <person name="Montmayeur A."/>
            <person name="Murphy C."/>
            <person name="Neiman D."/>
            <person name="Pearson M."/>
            <person name="Priest M."/>
            <person name="Roberts A."/>
            <person name="Saif S."/>
            <person name="Shea T."/>
            <person name="Sisk P."/>
            <person name="Sykes S."/>
            <person name="Wortman J."/>
            <person name="Nusbaum C."/>
            <person name="Birren B."/>
        </authorList>
    </citation>
    <scope>NUCLEOTIDE SEQUENCE [LARGE SCALE GENOMIC DNA]</scope>
    <source>
        <strain evidence="7 8">ATCC 49720</strain>
    </source>
</reference>
<accession>K8NNK8</accession>
<organism evidence="7 8">
    <name type="scientific">Afipia clevelandensis ATCC 49720</name>
    <dbReference type="NCBI Taxonomy" id="883079"/>
    <lineage>
        <taxon>Bacteria</taxon>
        <taxon>Pseudomonadati</taxon>
        <taxon>Pseudomonadota</taxon>
        <taxon>Alphaproteobacteria</taxon>
        <taxon>Hyphomicrobiales</taxon>
        <taxon>Nitrobacteraceae</taxon>
        <taxon>Afipia</taxon>
    </lineage>
</organism>
<dbReference type="AlphaFoldDB" id="K8NNK8"/>
<keyword evidence="8" id="KW-1185">Reference proteome</keyword>
<dbReference type="InterPro" id="IPR051013">
    <property type="entry name" value="MBL_superfamily_lactonases"/>
</dbReference>
<protein>
    <recommendedName>
        <fullName evidence="6">Metallo-beta-lactamase domain-containing protein</fullName>
    </recommendedName>
</protein>
<sequence>MKMHVLSGGRLRMRRTIYFPDAGRDETIELPVSCMLMRHKQGNVLFDTGCHPSIAENPEARWGSVAKYMTPIMPPGDNVLTGLKAVGLGPDDIDVVVCSHLHTDHCGCNEFFRKSTIVVHARELDAARAPDAAGYFAADWDHPIPMKAIDGQFDLFGDGKIVLVPLPGHTPGTVGALVKLDRSGEFLLTSDAVSIRENLDKNIVPKNTKNAEEFLKSFEEIRRIEKAGATVICSHDEAQWNSLRKGMDAYE</sequence>
<evidence type="ECO:0000256" key="2">
    <source>
        <dbReference type="ARBA" id="ARBA00007749"/>
    </source>
</evidence>
<evidence type="ECO:0000256" key="3">
    <source>
        <dbReference type="ARBA" id="ARBA00022723"/>
    </source>
</evidence>
<keyword evidence="5" id="KW-0862">Zinc</keyword>
<dbReference type="SMART" id="SM00849">
    <property type="entry name" value="Lactamase_B"/>
    <property type="match status" value="1"/>
</dbReference>
<dbReference type="OrthoDB" id="9773738at2"/>
<keyword evidence="3" id="KW-0479">Metal-binding</keyword>
<dbReference type="PANTHER" id="PTHR42978:SF2">
    <property type="entry name" value="102 KBASES UNSTABLE REGION: FROM 1 TO 119443"/>
    <property type="match status" value="1"/>
</dbReference>
<comment type="cofactor">
    <cofactor evidence="1">
        <name>Zn(2+)</name>
        <dbReference type="ChEBI" id="CHEBI:29105"/>
    </cofactor>
</comment>
<dbReference type="RefSeq" id="WP_002715019.1">
    <property type="nucleotide sequence ID" value="NZ_KB375281.1"/>
</dbReference>
<dbReference type="Gene3D" id="3.60.15.10">
    <property type="entry name" value="Ribonuclease Z/Hydroxyacylglutathione hydrolase-like"/>
    <property type="match status" value="1"/>
</dbReference>
<dbReference type="PANTHER" id="PTHR42978">
    <property type="entry name" value="QUORUM-QUENCHING LACTONASE YTNP-RELATED-RELATED"/>
    <property type="match status" value="1"/>
</dbReference>
<dbReference type="CDD" id="cd07729">
    <property type="entry name" value="AHL_lactonase_MBL-fold"/>
    <property type="match status" value="1"/>
</dbReference>
<name>K8NNK8_9BRAD</name>
<dbReference type="Proteomes" id="UP000001095">
    <property type="component" value="Unassembled WGS sequence"/>
</dbReference>
<dbReference type="InterPro" id="IPR001279">
    <property type="entry name" value="Metallo-B-lactamas"/>
</dbReference>
<dbReference type="GO" id="GO:0016787">
    <property type="term" value="F:hydrolase activity"/>
    <property type="evidence" value="ECO:0007669"/>
    <property type="project" value="UniProtKB-KW"/>
</dbReference>
<dbReference type="InterPro" id="IPR036866">
    <property type="entry name" value="RibonucZ/Hydroxyglut_hydro"/>
</dbReference>
<evidence type="ECO:0000313" key="7">
    <source>
        <dbReference type="EMBL" id="EKS31932.1"/>
    </source>
</evidence>
<proteinExistence type="inferred from homology"/>
<dbReference type="EMBL" id="AGWY01000018">
    <property type="protein sequence ID" value="EKS31932.1"/>
    <property type="molecule type" value="Genomic_DNA"/>
</dbReference>
<dbReference type="SUPFAM" id="SSF56281">
    <property type="entry name" value="Metallo-hydrolase/oxidoreductase"/>
    <property type="match status" value="1"/>
</dbReference>
<dbReference type="HOGENOM" id="CLU_030571_3_2_5"/>
<dbReference type="Pfam" id="PF00753">
    <property type="entry name" value="Lactamase_B"/>
    <property type="match status" value="1"/>
</dbReference>
<evidence type="ECO:0000256" key="4">
    <source>
        <dbReference type="ARBA" id="ARBA00022801"/>
    </source>
</evidence>
<dbReference type="GO" id="GO:0046872">
    <property type="term" value="F:metal ion binding"/>
    <property type="evidence" value="ECO:0007669"/>
    <property type="project" value="UniProtKB-KW"/>
</dbReference>
<gene>
    <name evidence="7" type="ORF">HMPREF9696_04153</name>
</gene>
<evidence type="ECO:0000256" key="1">
    <source>
        <dbReference type="ARBA" id="ARBA00001947"/>
    </source>
</evidence>
<feature type="domain" description="Metallo-beta-lactamase" evidence="6">
    <location>
        <begin position="31"/>
        <end position="235"/>
    </location>
</feature>
<evidence type="ECO:0000259" key="6">
    <source>
        <dbReference type="SMART" id="SM00849"/>
    </source>
</evidence>
<evidence type="ECO:0000313" key="8">
    <source>
        <dbReference type="Proteomes" id="UP000001095"/>
    </source>
</evidence>